<dbReference type="EC" id="2.1.1.190" evidence="6"/>
<organism evidence="6 7">
    <name type="scientific">Ruminococcus difficilis</name>
    <dbReference type="NCBI Taxonomy" id="2763069"/>
    <lineage>
        <taxon>Bacteria</taxon>
        <taxon>Bacillati</taxon>
        <taxon>Bacillota</taxon>
        <taxon>Clostridia</taxon>
        <taxon>Eubacteriales</taxon>
        <taxon>Oscillospiraceae</taxon>
        <taxon>Ruminococcus</taxon>
    </lineage>
</organism>
<evidence type="ECO:0000256" key="5">
    <source>
        <dbReference type="PROSITE-ProRule" id="PRU10015"/>
    </source>
</evidence>
<keyword evidence="7" id="KW-1185">Reference proteome</keyword>
<feature type="binding site" evidence="4">
    <location>
        <position position="240"/>
    </location>
    <ligand>
        <name>S-adenosyl-L-methionine</name>
        <dbReference type="ChEBI" id="CHEBI:59789"/>
    </ligand>
</feature>
<sequence>MNDFCRYAKKCNSCQLCNLNYEEQLRHKENICRKYPGKLCAVKKISPSPKITGYRNKAQFVYKREGKRVISGLYKSATHSVMAADQCAICTDTANTITAALAKLFYSFKVMPYDPYTERGWLKSVVIREAAATGEVMAVINGADRIFPAKRTFTTALQKACPMLTTAVIAVNRDRAKLFTGKQSEILFGDGRITDVLCGEKFILSPTSFYQINHDQTEQLYQKALELAGLSGSEVVLDAYCGIGTIGIIASRRAKFVHAVELNPAAIADAKRNAKLNGVENIRFTAADSKEYVRRLTEKDARVDVAFIDPPRAGCTSSFLNSLARLSPDRIVYISCNPETQARDLRILGRLGYKSRVCYPFDMFPHTNHCESIVKLTRG</sequence>
<dbReference type="GO" id="GO:0070475">
    <property type="term" value="P:rRNA base methylation"/>
    <property type="evidence" value="ECO:0007669"/>
    <property type="project" value="TreeGrafter"/>
</dbReference>
<feature type="binding site" evidence="4">
    <location>
        <position position="309"/>
    </location>
    <ligand>
        <name>S-adenosyl-L-methionine</name>
        <dbReference type="ChEBI" id="CHEBI:59789"/>
    </ligand>
</feature>
<reference evidence="6" key="1">
    <citation type="submission" date="2021-01" db="EMBL/GenBank/DDBJ databases">
        <title>Genome public.</title>
        <authorList>
            <person name="Liu C."/>
            <person name="Sun Q."/>
        </authorList>
    </citation>
    <scope>NUCLEOTIDE SEQUENCE</scope>
    <source>
        <strain evidence="6">M6</strain>
    </source>
</reference>
<protein>
    <submittedName>
        <fullName evidence="6">23S rRNA (Uracil(1939)-C(5))-methyltransferase RlmD</fullName>
        <ecNumber evidence="6">2.1.1.190</ecNumber>
    </submittedName>
</protein>
<dbReference type="InterPro" id="IPR029063">
    <property type="entry name" value="SAM-dependent_MTases_sf"/>
</dbReference>
<comment type="caution">
    <text evidence="6">The sequence shown here is derived from an EMBL/GenBank/DDBJ whole genome shotgun (WGS) entry which is preliminary data.</text>
</comment>
<dbReference type="PROSITE" id="PS51687">
    <property type="entry name" value="SAM_MT_RNA_M5U"/>
    <property type="match status" value="1"/>
</dbReference>
<dbReference type="PROSITE" id="PS01230">
    <property type="entry name" value="TRMA_1"/>
    <property type="match status" value="1"/>
</dbReference>
<dbReference type="InterPro" id="IPR010280">
    <property type="entry name" value="U5_MeTrfase_fam"/>
</dbReference>
<dbReference type="FunFam" id="3.40.50.150:FF:000009">
    <property type="entry name" value="23S rRNA (Uracil(1939)-C(5))-methyltransferase RlmD"/>
    <property type="match status" value="1"/>
</dbReference>
<dbReference type="Proteomes" id="UP000633365">
    <property type="component" value="Unassembled WGS sequence"/>
</dbReference>
<feature type="binding site" evidence="4">
    <location>
        <position position="261"/>
    </location>
    <ligand>
        <name>S-adenosyl-L-methionine</name>
        <dbReference type="ChEBI" id="CHEBI:59789"/>
    </ligand>
</feature>
<evidence type="ECO:0000313" key="7">
    <source>
        <dbReference type="Proteomes" id="UP000633365"/>
    </source>
</evidence>
<dbReference type="Gene3D" id="2.40.50.1070">
    <property type="match status" value="1"/>
</dbReference>
<dbReference type="CDD" id="cd02440">
    <property type="entry name" value="AdoMet_MTases"/>
    <property type="match status" value="1"/>
</dbReference>
<gene>
    <name evidence="6" type="primary">rlmD</name>
    <name evidence="6" type="ORF">JKK62_10905</name>
</gene>
<name>A0A934WSL7_9FIRM</name>
<evidence type="ECO:0000313" key="6">
    <source>
        <dbReference type="EMBL" id="MBK6089140.1"/>
    </source>
</evidence>
<comment type="similarity">
    <text evidence="4">Belongs to the class I-like SAM-binding methyltransferase superfamily. RNA M5U methyltransferase family.</text>
</comment>
<evidence type="ECO:0000256" key="2">
    <source>
        <dbReference type="ARBA" id="ARBA00022679"/>
    </source>
</evidence>
<dbReference type="NCBIfam" id="TIGR00479">
    <property type="entry name" value="rumA"/>
    <property type="match status" value="1"/>
</dbReference>
<keyword evidence="3 4" id="KW-0949">S-adenosyl-L-methionine</keyword>
<dbReference type="Gene3D" id="3.40.50.150">
    <property type="entry name" value="Vaccinia Virus protein VP39"/>
    <property type="match status" value="1"/>
</dbReference>
<dbReference type="SUPFAM" id="SSF53335">
    <property type="entry name" value="S-adenosyl-L-methionine-dependent methyltransferases"/>
    <property type="match status" value="1"/>
</dbReference>
<keyword evidence="1 4" id="KW-0489">Methyltransferase</keyword>
<dbReference type="AlphaFoldDB" id="A0A934WSL7"/>
<evidence type="ECO:0000256" key="1">
    <source>
        <dbReference type="ARBA" id="ARBA00022603"/>
    </source>
</evidence>
<keyword evidence="2 4" id="KW-0808">Transferase</keyword>
<dbReference type="InterPro" id="IPR030390">
    <property type="entry name" value="MeTrfase_TrmA_AS"/>
</dbReference>
<dbReference type="RefSeq" id="WP_201427934.1">
    <property type="nucleotide sequence ID" value="NZ_JAEQMG010000117.1"/>
</dbReference>
<dbReference type="PANTHER" id="PTHR11061:SF30">
    <property type="entry name" value="TRNA (URACIL(54)-C(5))-METHYLTRANSFERASE"/>
    <property type="match status" value="1"/>
</dbReference>
<feature type="active site" evidence="5">
    <location>
        <position position="336"/>
    </location>
</feature>
<accession>A0A934WSL7</accession>
<evidence type="ECO:0000256" key="4">
    <source>
        <dbReference type="PROSITE-ProRule" id="PRU01024"/>
    </source>
</evidence>
<dbReference type="Pfam" id="PF05958">
    <property type="entry name" value="tRNA_U5-meth_tr"/>
    <property type="match status" value="1"/>
</dbReference>
<dbReference type="PANTHER" id="PTHR11061">
    <property type="entry name" value="RNA M5U METHYLTRANSFERASE"/>
    <property type="match status" value="1"/>
</dbReference>
<feature type="active site" description="Nucleophile" evidence="4">
    <location>
        <position position="336"/>
    </location>
</feature>
<dbReference type="EMBL" id="JAEQMG010000117">
    <property type="protein sequence ID" value="MBK6089140.1"/>
    <property type="molecule type" value="Genomic_DNA"/>
</dbReference>
<feature type="binding site" evidence="4">
    <location>
        <position position="211"/>
    </location>
    <ligand>
        <name>S-adenosyl-L-methionine</name>
        <dbReference type="ChEBI" id="CHEBI:59789"/>
    </ligand>
</feature>
<evidence type="ECO:0000256" key="3">
    <source>
        <dbReference type="ARBA" id="ARBA00022691"/>
    </source>
</evidence>
<proteinExistence type="inferred from homology"/>
<dbReference type="GO" id="GO:0070041">
    <property type="term" value="F:rRNA (uridine-C5-)-methyltransferase activity"/>
    <property type="evidence" value="ECO:0007669"/>
    <property type="project" value="TreeGrafter"/>
</dbReference>